<name>A0ABQ0XC95_9LACO</name>
<keyword evidence="2" id="KW-1185">Reference proteome</keyword>
<evidence type="ECO:0000313" key="1">
    <source>
        <dbReference type="EMBL" id="GEP23698.1"/>
    </source>
</evidence>
<gene>
    <name evidence="1" type="ORF">LDI01_12910</name>
</gene>
<evidence type="ECO:0000313" key="2">
    <source>
        <dbReference type="Proteomes" id="UP000321409"/>
    </source>
</evidence>
<accession>A0ABQ0XC95</accession>
<proteinExistence type="predicted"/>
<protein>
    <submittedName>
        <fullName evidence="1">Uncharacterized protein</fullName>
    </submittedName>
</protein>
<organism evidence="1 2">
    <name type="scientific">Lentilactobacillus diolivorans</name>
    <dbReference type="NCBI Taxonomy" id="179838"/>
    <lineage>
        <taxon>Bacteria</taxon>
        <taxon>Bacillati</taxon>
        <taxon>Bacillota</taxon>
        <taxon>Bacilli</taxon>
        <taxon>Lactobacillales</taxon>
        <taxon>Lactobacillaceae</taxon>
        <taxon>Lentilactobacillus</taxon>
    </lineage>
</organism>
<comment type="caution">
    <text evidence="1">The sequence shown here is derived from an EMBL/GenBank/DDBJ whole genome shotgun (WGS) entry which is preliminary data.</text>
</comment>
<dbReference type="EMBL" id="BKAB01000016">
    <property type="protein sequence ID" value="GEP23698.1"/>
    <property type="molecule type" value="Genomic_DNA"/>
</dbReference>
<sequence>MIPNKFQNTLKVTINENLFMFAFINGNNRGVPRKATTYKINKKFLFKFFIIIRADVYSGNVNFTKLLITSRKL</sequence>
<reference evidence="1 2" key="1">
    <citation type="submission" date="2019-07" db="EMBL/GenBank/DDBJ databases">
        <title>Whole genome shotgun sequence of Lactobacillus diolivorans NBRC 107869.</title>
        <authorList>
            <person name="Hosoyama A."/>
            <person name="Uohara A."/>
            <person name="Ohji S."/>
            <person name="Ichikawa N."/>
        </authorList>
    </citation>
    <scope>NUCLEOTIDE SEQUENCE [LARGE SCALE GENOMIC DNA]</scope>
    <source>
        <strain evidence="1 2">NBRC 107869</strain>
    </source>
</reference>
<dbReference type="Proteomes" id="UP000321409">
    <property type="component" value="Unassembled WGS sequence"/>
</dbReference>